<protein>
    <submittedName>
        <fullName evidence="2">APO protein 4</fullName>
    </submittedName>
</protein>
<dbReference type="PROSITE" id="PS51499">
    <property type="entry name" value="APO"/>
    <property type="match status" value="1"/>
</dbReference>
<dbReference type="PANTHER" id="PTHR10388">
    <property type="entry name" value="EUKARYOTIC TRANSLATION INITIATION FACTOR SUI1"/>
    <property type="match status" value="1"/>
</dbReference>
<evidence type="ECO:0000259" key="1">
    <source>
        <dbReference type="PROSITE" id="PS51499"/>
    </source>
</evidence>
<organism evidence="2">
    <name type="scientific">Rhizophora mucronata</name>
    <name type="common">Asiatic mangrove</name>
    <dbReference type="NCBI Taxonomy" id="61149"/>
    <lineage>
        <taxon>Eukaryota</taxon>
        <taxon>Viridiplantae</taxon>
        <taxon>Streptophyta</taxon>
        <taxon>Embryophyta</taxon>
        <taxon>Tracheophyta</taxon>
        <taxon>Spermatophyta</taxon>
        <taxon>Magnoliopsida</taxon>
        <taxon>eudicotyledons</taxon>
        <taxon>Gunneridae</taxon>
        <taxon>Pentapetalae</taxon>
        <taxon>rosids</taxon>
        <taxon>fabids</taxon>
        <taxon>Malpighiales</taxon>
        <taxon>Rhizophoraceae</taxon>
        <taxon>Rhizophora</taxon>
    </lineage>
</organism>
<name>A0A2P2J8X3_RHIMU</name>
<dbReference type="Pfam" id="PF05634">
    <property type="entry name" value="APO_RNA-bind"/>
    <property type="match status" value="2"/>
</dbReference>
<dbReference type="GO" id="GO:0003723">
    <property type="term" value="F:RNA binding"/>
    <property type="evidence" value="ECO:0007669"/>
    <property type="project" value="InterPro"/>
</dbReference>
<dbReference type="AlphaFoldDB" id="A0A2P2J8X3"/>
<sequence>MALRKKLWQNLVEDWSSYVGHSRFYSSEVDFKKLRPMILKRIANRAEDHPVKPMVPVAIEVLKARVLLIRGISSLIRVFPVLACKFCSEVYIGEKGHLIQTCHGYRRPAKNRVHEWITGGLNDLLAPVETFHLDNMQQKVINHDQGFNFDRIYAIVELCWQAGADPNDEDLSWSTNSGRADVGVSDVESLSDDDLRCIANGTLKAWETLRMGVQKLLSVYPAKVCKYCLEVHIGTTGHKALGGIFKYETHFWQKADVDDLVPPKIVWRRRPQDPAILLNERRNFYGHAPAVVELCAKAGAIVPTKYYPMMKLLGLSAPVNSLKMPVDRIGSEVDVSVDV</sequence>
<dbReference type="EMBL" id="GGEC01009436">
    <property type="protein sequence ID" value="MBW89919.1"/>
    <property type="molecule type" value="Transcribed_RNA"/>
</dbReference>
<evidence type="ECO:0000313" key="2">
    <source>
        <dbReference type="EMBL" id="MBW89919.1"/>
    </source>
</evidence>
<dbReference type="InterPro" id="IPR023342">
    <property type="entry name" value="APO_dom"/>
</dbReference>
<accession>A0A2P2J8X3</accession>
<proteinExistence type="predicted"/>
<reference evidence="2" key="1">
    <citation type="submission" date="2018-02" db="EMBL/GenBank/DDBJ databases">
        <title>Rhizophora mucronata_Transcriptome.</title>
        <authorList>
            <person name="Meera S.P."/>
            <person name="Sreeshan A."/>
            <person name="Augustine A."/>
        </authorList>
    </citation>
    <scope>NUCLEOTIDE SEQUENCE</scope>
    <source>
        <tissue evidence="2">Leaf</tissue>
    </source>
</reference>
<feature type="domain" description="APO" evidence="1">
    <location>
        <begin position="83"/>
        <end position="168"/>
    </location>
</feature>